<dbReference type="AlphaFoldDB" id="A0A318RL80"/>
<dbReference type="SUPFAM" id="SSF51735">
    <property type="entry name" value="NAD(P)-binding Rossmann-fold domains"/>
    <property type="match status" value="1"/>
</dbReference>
<accession>A0A318RL80</accession>
<protein>
    <submittedName>
        <fullName evidence="2">Dihydroflavonol-4-reductase</fullName>
    </submittedName>
</protein>
<name>A0A318RL80_WILLI</name>
<proteinExistence type="predicted"/>
<keyword evidence="3" id="KW-1185">Reference proteome</keyword>
<reference evidence="2 3" key="1">
    <citation type="submission" date="2018-06" db="EMBL/GenBank/DDBJ databases">
        <title>Genomic Encyclopedia of Type Strains, Phase IV (KMG-IV): sequencing the most valuable type-strain genomes for metagenomic binning, comparative biology and taxonomic classification.</title>
        <authorList>
            <person name="Goeker M."/>
        </authorList>
    </citation>
    <scope>NUCLEOTIDE SEQUENCE [LARGE SCALE GENOMIC DNA]</scope>
    <source>
        <strain evidence="2 3">DSM 45521</strain>
    </source>
</reference>
<evidence type="ECO:0000313" key="2">
    <source>
        <dbReference type="EMBL" id="PYE14994.1"/>
    </source>
</evidence>
<dbReference type="InterPro" id="IPR051783">
    <property type="entry name" value="NAD(P)-dependent_oxidoreduct"/>
</dbReference>
<dbReference type="Pfam" id="PF01370">
    <property type="entry name" value="Epimerase"/>
    <property type="match status" value="1"/>
</dbReference>
<dbReference type="GO" id="GO:0005737">
    <property type="term" value="C:cytoplasm"/>
    <property type="evidence" value="ECO:0007669"/>
    <property type="project" value="TreeGrafter"/>
</dbReference>
<comment type="caution">
    <text evidence="2">The sequence shown here is derived from an EMBL/GenBank/DDBJ whole genome shotgun (WGS) entry which is preliminary data.</text>
</comment>
<sequence length="341" mass="36624">MKVAVTGAAGFVGRNLVDQLVARGDTVVAIDRQKPSASNTDSVSWVAADILDPAALESAFDGVDVVYHLVAVITLRHTDENAWRINTEGVRNVAEAALAAGVRRMVHCSSIHSFDQYECGGSIDELSGRSVSLALPVYDRSKWAGEQELQRVIARGLDAVICNPTAVYGPVDHAPYSRINGMLRDSARGRVPALITGGFDLIDVRDVAAGLILAAEHGKTGENYLLTGEMTEMFEAFKMVAREAGRRGPVVAFPMRWVQAILPVAEPICKLFKSDLVSKAALGALEAQPVVDGTKARRDLGFAPRPTTETMRDYVEFLVGAGQLQRRGVATTVRQPADALA</sequence>
<dbReference type="InterPro" id="IPR001509">
    <property type="entry name" value="Epimerase_deHydtase"/>
</dbReference>
<dbReference type="EMBL" id="QJSP01000011">
    <property type="protein sequence ID" value="PYE14994.1"/>
    <property type="molecule type" value="Genomic_DNA"/>
</dbReference>
<organism evidence="2 3">
    <name type="scientific">Williamsia limnetica</name>
    <dbReference type="NCBI Taxonomy" id="882452"/>
    <lineage>
        <taxon>Bacteria</taxon>
        <taxon>Bacillati</taxon>
        <taxon>Actinomycetota</taxon>
        <taxon>Actinomycetes</taxon>
        <taxon>Mycobacteriales</taxon>
        <taxon>Nocardiaceae</taxon>
        <taxon>Williamsia</taxon>
    </lineage>
</organism>
<evidence type="ECO:0000313" key="3">
    <source>
        <dbReference type="Proteomes" id="UP000247591"/>
    </source>
</evidence>
<gene>
    <name evidence="2" type="ORF">DFR67_11169</name>
</gene>
<dbReference type="Gene3D" id="3.40.50.720">
    <property type="entry name" value="NAD(P)-binding Rossmann-like Domain"/>
    <property type="match status" value="1"/>
</dbReference>
<feature type="domain" description="NAD-dependent epimerase/dehydratase" evidence="1">
    <location>
        <begin position="3"/>
        <end position="224"/>
    </location>
</feature>
<dbReference type="OrthoDB" id="9801785at2"/>
<dbReference type="PANTHER" id="PTHR48079:SF6">
    <property type="entry name" value="NAD(P)-BINDING DOMAIN-CONTAINING PROTEIN-RELATED"/>
    <property type="match status" value="1"/>
</dbReference>
<dbReference type="RefSeq" id="WP_110471012.1">
    <property type="nucleotide sequence ID" value="NZ_QJSP01000011.1"/>
</dbReference>
<dbReference type="Proteomes" id="UP000247591">
    <property type="component" value="Unassembled WGS sequence"/>
</dbReference>
<dbReference type="PANTHER" id="PTHR48079">
    <property type="entry name" value="PROTEIN YEEZ"/>
    <property type="match status" value="1"/>
</dbReference>
<evidence type="ECO:0000259" key="1">
    <source>
        <dbReference type="Pfam" id="PF01370"/>
    </source>
</evidence>
<dbReference type="InterPro" id="IPR036291">
    <property type="entry name" value="NAD(P)-bd_dom_sf"/>
</dbReference>
<dbReference type="GO" id="GO:0004029">
    <property type="term" value="F:aldehyde dehydrogenase (NAD+) activity"/>
    <property type="evidence" value="ECO:0007669"/>
    <property type="project" value="TreeGrafter"/>
</dbReference>